<dbReference type="EMBL" id="LYBM01000003">
    <property type="protein sequence ID" value="ODA35690.1"/>
    <property type="molecule type" value="Genomic_DNA"/>
</dbReference>
<gene>
    <name evidence="4" type="ORF">A8L45_03500</name>
</gene>
<dbReference type="Pfam" id="PF04616">
    <property type="entry name" value="Glyco_hydro_43"/>
    <property type="match status" value="2"/>
</dbReference>
<dbReference type="InterPro" id="IPR006710">
    <property type="entry name" value="Glyco_hydro_43"/>
</dbReference>
<dbReference type="RefSeq" id="WP_068899249.1">
    <property type="nucleotide sequence ID" value="NZ_JBHUIF010000020.1"/>
</dbReference>
<organism evidence="4 5">
    <name type="scientific">Veronia pacifica</name>
    <dbReference type="NCBI Taxonomy" id="1080227"/>
    <lineage>
        <taxon>Bacteria</taxon>
        <taxon>Pseudomonadati</taxon>
        <taxon>Pseudomonadota</taxon>
        <taxon>Gammaproteobacteria</taxon>
        <taxon>Vibrionales</taxon>
        <taxon>Vibrionaceae</taxon>
        <taxon>Veronia</taxon>
    </lineage>
</organism>
<dbReference type="GO" id="GO:0005975">
    <property type="term" value="P:carbohydrate metabolic process"/>
    <property type="evidence" value="ECO:0007669"/>
    <property type="project" value="InterPro"/>
</dbReference>
<name>A0A1C3ER47_9GAMM</name>
<dbReference type="AlphaFoldDB" id="A0A1C3ER47"/>
<evidence type="ECO:0000313" key="4">
    <source>
        <dbReference type="EMBL" id="ODA35690.1"/>
    </source>
</evidence>
<keyword evidence="5" id="KW-1185">Reference proteome</keyword>
<dbReference type="PANTHER" id="PTHR42812">
    <property type="entry name" value="BETA-XYLOSIDASE"/>
    <property type="match status" value="1"/>
</dbReference>
<dbReference type="Gene3D" id="2.115.10.20">
    <property type="entry name" value="Glycosyl hydrolase domain, family 43"/>
    <property type="match status" value="1"/>
</dbReference>
<dbReference type="InterPro" id="IPR051795">
    <property type="entry name" value="Glycosyl_Hydrlase_43"/>
</dbReference>
<evidence type="ECO:0000256" key="2">
    <source>
        <dbReference type="ARBA" id="ARBA00022801"/>
    </source>
</evidence>
<dbReference type="STRING" id="1080227.A8L45_03500"/>
<evidence type="ECO:0000256" key="1">
    <source>
        <dbReference type="ARBA" id="ARBA00009865"/>
    </source>
</evidence>
<accession>A0A1C3ER47</accession>
<dbReference type="PROSITE" id="PS51257">
    <property type="entry name" value="PROKAR_LIPOPROTEIN"/>
    <property type="match status" value="1"/>
</dbReference>
<comment type="caution">
    <text evidence="4">The sequence shown here is derived from an EMBL/GenBank/DDBJ whole genome shotgun (WGS) entry which is preliminary data.</text>
</comment>
<dbReference type="InterPro" id="IPR023296">
    <property type="entry name" value="Glyco_hydro_beta-prop_sf"/>
</dbReference>
<protein>
    <submittedName>
        <fullName evidence="4">Uncharacterized protein</fullName>
    </submittedName>
</protein>
<comment type="similarity">
    <text evidence="1">Belongs to the glycosyl hydrolase 43 family.</text>
</comment>
<keyword evidence="2" id="KW-0378">Hydrolase</keyword>
<keyword evidence="3" id="KW-0326">Glycosidase</keyword>
<dbReference type="SUPFAM" id="SSF75005">
    <property type="entry name" value="Arabinanase/levansucrase/invertase"/>
    <property type="match status" value="1"/>
</dbReference>
<dbReference type="PANTHER" id="PTHR42812:SF5">
    <property type="entry name" value="ENDO-ARABINASE"/>
    <property type="match status" value="1"/>
</dbReference>
<dbReference type="Proteomes" id="UP000094936">
    <property type="component" value="Unassembled WGS sequence"/>
</dbReference>
<sequence>MFSHNRKRGFLFPLYFIVIAMLFGCDKPAPLGVFIEIKRNTQSIYFQTAKPATDIEKHVDFISHDNCKLGKPLDLWPKAGNNQRWTAQPGPEPDSVYLRADTECTEGPNTGSRQRWMSYIDACDSPLVDLWSQRGANQLFRIKPANHIRDTASDGEFRYQDGKMVCLEAISPGKSNAACHRFIGYDSGRETQLSLNDRCDENSAFRMIEASSAKTCEFRALSYDNNLTNLDLWRTFGENQTFQMIGLSNNRYKIGVVKGATKSEIFAVTYSSDPNDNTLSLVSLDEADDLTTEFEFIVEEGELAPAKMAGGTLIAVNRPEGSGRYVSAAGDCGDNQVALSKDSRQSSVNIFSTRWAGYPDSISVKTLVKQNGEGNFPHCPDPFIVDSGDAYYLTCASFDGIKLYRSEKLANPTGYEPVGWMTPEKFAGKDFGRAPEHTYPYNDSVDDTNRHWANCQQRWASETFKLTDQEYMLMFSSPEGGRCPPKEAESDSRYTYIGRHRIGVVFSHDGLGDSAFKHVSDVVLDLGNFHAGEIDPNIFKDNGKYYFLWKQENNHCFYPISLNYQFGDEKDCGGSAGFTASPETVLFIQQIDIDPYTESIQLVEGTRKALLRSGHGLWEDSWVPGGSLIEGPELIKHEDYYYLFYASGRFCTESYAESVARSRSLYGPYEPSPHPFLHTAMLPEDSSKDRTRLKGPGHAGFIQERETKDWYAVFHASEAALECSSIHPDSRLPAHVERRRAYMGKIEWQDGWPVIRPNNFIH</sequence>
<proteinExistence type="inferred from homology"/>
<reference evidence="4 5" key="1">
    <citation type="submission" date="2016-05" db="EMBL/GenBank/DDBJ databases">
        <title>Genomic Taxonomy of the Vibrionaceae.</title>
        <authorList>
            <person name="Gomez-Gil B."/>
            <person name="Enciso-Ibarra J."/>
        </authorList>
    </citation>
    <scope>NUCLEOTIDE SEQUENCE [LARGE SCALE GENOMIC DNA]</scope>
    <source>
        <strain evidence="4 5">CAIM 1920</strain>
    </source>
</reference>
<dbReference type="GO" id="GO:0004553">
    <property type="term" value="F:hydrolase activity, hydrolyzing O-glycosyl compounds"/>
    <property type="evidence" value="ECO:0007669"/>
    <property type="project" value="InterPro"/>
</dbReference>
<evidence type="ECO:0000313" key="5">
    <source>
        <dbReference type="Proteomes" id="UP000094936"/>
    </source>
</evidence>
<evidence type="ECO:0000256" key="3">
    <source>
        <dbReference type="ARBA" id="ARBA00023295"/>
    </source>
</evidence>